<sequence>MSEALTEDMNDTAGSVVKPIPQPPIGMLAELTHRCPLQCPYCSNPVELTRKREELDTDSWRRVFRQAADMGVLQVHLSGGEPAARPDLEALIESCVESGLYSNLITAGVNISRARLDALADAGLDHVQLSVQGATAEVNDRIANLPDAFDKKLAFAREVTDVGLPLTLNSVIHRHNLHQIPDLVELAVELGARRLEIAHAQYYGWALENRAALMPPREQVMEALELVEAARERLKGKLVIDAVVPDYYARLPKPCMNGWGRQSLNVTPSGRVLPCHAAETIPGLEFWNVRDHGLDEIWRDNPAFNAYRGTDWMPDACQSCDRRELDWGGCRCQALALTGDATQMDPVCELSPYHDEVQTLAIQDASRDDDFIYRRFARQPA</sequence>
<dbReference type="PROSITE" id="PS51918">
    <property type="entry name" value="RADICAL_SAM"/>
    <property type="match status" value="1"/>
</dbReference>
<evidence type="ECO:0000256" key="4">
    <source>
        <dbReference type="ARBA" id="ARBA00022905"/>
    </source>
</evidence>
<dbReference type="Proteomes" id="UP000646745">
    <property type="component" value="Unassembled WGS sequence"/>
</dbReference>
<evidence type="ECO:0000256" key="1">
    <source>
        <dbReference type="ARBA" id="ARBA00022485"/>
    </source>
</evidence>
<dbReference type="InterPro" id="IPR013785">
    <property type="entry name" value="Aldolase_TIM"/>
</dbReference>
<evidence type="ECO:0000256" key="8">
    <source>
        <dbReference type="HAMAP-Rule" id="MF_00660"/>
    </source>
</evidence>
<keyword evidence="1 8" id="KW-0004">4Fe-4S</keyword>
<feature type="binding site" evidence="8">
    <location>
        <position position="35"/>
    </location>
    <ligand>
        <name>[4Fe-4S] cluster</name>
        <dbReference type="ChEBI" id="CHEBI:49883"/>
        <note>4Fe-4S-S-AdoMet</note>
    </ligand>
</feature>
<organism evidence="10 11">
    <name type="scientific">Salinicola rhizosphaerae</name>
    <dbReference type="NCBI Taxonomy" id="1443141"/>
    <lineage>
        <taxon>Bacteria</taxon>
        <taxon>Pseudomonadati</taxon>
        <taxon>Pseudomonadota</taxon>
        <taxon>Gammaproteobacteria</taxon>
        <taxon>Oceanospirillales</taxon>
        <taxon>Halomonadaceae</taxon>
        <taxon>Salinicola</taxon>
    </lineage>
</organism>
<comment type="similarity">
    <text evidence="8">Belongs to the radical SAM superfamily. PqqE family.</text>
</comment>
<dbReference type="RefSeq" id="WP_189444159.1">
    <property type="nucleotide sequence ID" value="NZ_BMZI01000003.1"/>
</dbReference>
<feature type="binding site" evidence="8">
    <location>
        <position position="39"/>
    </location>
    <ligand>
        <name>[4Fe-4S] cluster</name>
        <dbReference type="ChEBI" id="CHEBI:49883"/>
        <note>4Fe-4S-S-AdoMet</note>
    </ligand>
</feature>
<evidence type="ECO:0000259" key="9">
    <source>
        <dbReference type="PROSITE" id="PS51918"/>
    </source>
</evidence>
<dbReference type="PANTHER" id="PTHR11228:SF7">
    <property type="entry name" value="PQQA PEPTIDE CYCLASE"/>
    <property type="match status" value="1"/>
</dbReference>
<evidence type="ECO:0000256" key="7">
    <source>
        <dbReference type="ARBA" id="ARBA00023014"/>
    </source>
</evidence>
<evidence type="ECO:0000313" key="10">
    <source>
        <dbReference type="EMBL" id="GHB18016.1"/>
    </source>
</evidence>
<keyword evidence="11" id="KW-1185">Reference proteome</keyword>
<comment type="cofactor">
    <cofactor evidence="8">
        <name>[4Fe-4S] cluster</name>
        <dbReference type="ChEBI" id="CHEBI:49883"/>
    </cofactor>
    <text evidence="8">Binds 1 [4Fe-4S] cluster. The cluster is coordinated with 3 cysteines and an exchangeable S-adenosyl-L-methionine.</text>
</comment>
<proteinExistence type="inferred from homology"/>
<dbReference type="Pfam" id="PF04055">
    <property type="entry name" value="Radical_SAM"/>
    <property type="match status" value="1"/>
</dbReference>
<keyword evidence="7 8" id="KW-0411">Iron-sulfur</keyword>
<evidence type="ECO:0000313" key="11">
    <source>
        <dbReference type="Proteomes" id="UP000646745"/>
    </source>
</evidence>
<reference evidence="11" key="1">
    <citation type="journal article" date="2019" name="Int. J. Syst. Evol. Microbiol.">
        <title>The Global Catalogue of Microorganisms (GCM) 10K type strain sequencing project: providing services to taxonomists for standard genome sequencing and annotation.</title>
        <authorList>
            <consortium name="The Broad Institute Genomics Platform"/>
            <consortium name="The Broad Institute Genome Sequencing Center for Infectious Disease"/>
            <person name="Wu L."/>
            <person name="Ma J."/>
        </authorList>
    </citation>
    <scope>NUCLEOTIDE SEQUENCE [LARGE SCALE GENOMIC DNA]</scope>
    <source>
        <strain evidence="11">KCTC 32998</strain>
    </source>
</reference>
<dbReference type="InterPro" id="IPR023885">
    <property type="entry name" value="4Fe4S-binding_SPASM_dom"/>
</dbReference>
<comment type="caution">
    <text evidence="10">The sequence shown here is derived from an EMBL/GenBank/DDBJ whole genome shotgun (WGS) entry which is preliminary data.</text>
</comment>
<dbReference type="Gene3D" id="3.20.20.70">
    <property type="entry name" value="Aldolase class I"/>
    <property type="match status" value="1"/>
</dbReference>
<dbReference type="SFLD" id="SFLDG01386">
    <property type="entry name" value="main_SPASM_domain-containing"/>
    <property type="match status" value="1"/>
</dbReference>
<dbReference type="PROSITE" id="PS01305">
    <property type="entry name" value="MOAA_NIFB_PQQE"/>
    <property type="match status" value="1"/>
</dbReference>
<dbReference type="SUPFAM" id="SSF102114">
    <property type="entry name" value="Radical SAM enzymes"/>
    <property type="match status" value="1"/>
</dbReference>
<dbReference type="InterPro" id="IPR006638">
    <property type="entry name" value="Elp3/MiaA/NifB-like_rSAM"/>
</dbReference>
<keyword evidence="4 8" id="KW-0884">PQQ biosynthesis</keyword>
<dbReference type="EC" id="1.21.98.4" evidence="8"/>
<evidence type="ECO:0000256" key="6">
    <source>
        <dbReference type="ARBA" id="ARBA00023004"/>
    </source>
</evidence>
<keyword evidence="6 8" id="KW-0408">Iron</keyword>
<evidence type="ECO:0000256" key="5">
    <source>
        <dbReference type="ARBA" id="ARBA00023002"/>
    </source>
</evidence>
<comment type="function">
    <text evidence="8">Catalyzes the cross-linking of a glutamate residue and a tyrosine residue in the PqqA protein as part of the biosynthesis of pyrroloquinoline quinone (PQQ).</text>
</comment>
<dbReference type="PANTHER" id="PTHR11228">
    <property type="entry name" value="RADICAL SAM DOMAIN PROTEIN"/>
    <property type="match status" value="1"/>
</dbReference>
<keyword evidence="3 8" id="KW-0479">Metal-binding</keyword>
<comment type="pathway">
    <text evidence="8">Cofactor biosynthesis; pyrroloquinoline quinone biosynthesis.</text>
</comment>
<dbReference type="Pfam" id="PF13186">
    <property type="entry name" value="SPASM"/>
    <property type="match status" value="1"/>
</dbReference>
<dbReference type="NCBIfam" id="TIGR02109">
    <property type="entry name" value="PQQ_syn_pqqE"/>
    <property type="match status" value="1"/>
</dbReference>
<name>A0ABQ3DW11_9GAMM</name>
<dbReference type="SFLD" id="SFLDS00029">
    <property type="entry name" value="Radical_SAM"/>
    <property type="match status" value="1"/>
</dbReference>
<keyword evidence="2 8" id="KW-0949">S-adenosyl-L-methionine</keyword>
<dbReference type="InterPro" id="IPR050377">
    <property type="entry name" value="Radical_SAM_PqqE_MftC-like"/>
</dbReference>
<dbReference type="PIRSF" id="PIRSF037420">
    <property type="entry name" value="PQQ_syn_pqqE"/>
    <property type="match status" value="1"/>
</dbReference>
<dbReference type="CDD" id="cd01335">
    <property type="entry name" value="Radical_SAM"/>
    <property type="match status" value="1"/>
</dbReference>
<feature type="domain" description="Radical SAM core" evidence="9">
    <location>
        <begin position="21"/>
        <end position="237"/>
    </location>
</feature>
<dbReference type="InterPro" id="IPR011843">
    <property type="entry name" value="PQQ_synth_PqqE_bac"/>
</dbReference>
<comment type="subunit">
    <text evidence="8">Interacts with PqqD. The interaction is necessary for activity of PqqE.</text>
</comment>
<dbReference type="InterPro" id="IPR007197">
    <property type="entry name" value="rSAM"/>
</dbReference>
<keyword evidence="5 8" id="KW-0560">Oxidoreductase</keyword>
<feature type="binding site" evidence="8">
    <location>
        <position position="42"/>
    </location>
    <ligand>
        <name>[4Fe-4S] cluster</name>
        <dbReference type="ChEBI" id="CHEBI:49883"/>
        <note>4Fe-4S-S-AdoMet</note>
    </ligand>
</feature>
<dbReference type="SFLD" id="SFLDF00280">
    <property type="entry name" value="coenzyme_PQQ_synthesis_protein"/>
    <property type="match status" value="1"/>
</dbReference>
<dbReference type="InterPro" id="IPR000385">
    <property type="entry name" value="MoaA_NifB_PqqE_Fe-S-bd_CS"/>
</dbReference>
<gene>
    <name evidence="8 10" type="primary">pqqE</name>
    <name evidence="10" type="ORF">GCM10009038_16260</name>
</gene>
<protein>
    <recommendedName>
        <fullName evidence="8">PqqA peptide cyclase</fullName>
        <ecNumber evidence="8">1.21.98.4</ecNumber>
    </recommendedName>
    <alternativeName>
        <fullName evidence="8">Coenzyme PQQ synthesis protein E</fullName>
    </alternativeName>
</protein>
<dbReference type="InterPro" id="IPR017200">
    <property type="entry name" value="PqqE-like"/>
</dbReference>
<dbReference type="CDD" id="cd21119">
    <property type="entry name" value="SPASM_PqqE"/>
    <property type="match status" value="1"/>
</dbReference>
<comment type="catalytic activity">
    <reaction evidence="8">
        <text>[PQQ precursor protein] + S-adenosyl-L-methionine = E-Y cross-linked-[PQQ precursor protein] + 5'-deoxyadenosine + L-methionine + H(+)</text>
        <dbReference type="Rhea" id="RHEA:56836"/>
        <dbReference type="Rhea" id="RHEA-COMP:14800"/>
        <dbReference type="Rhea" id="RHEA-COMP:14801"/>
        <dbReference type="ChEBI" id="CHEBI:15378"/>
        <dbReference type="ChEBI" id="CHEBI:17319"/>
        <dbReference type="ChEBI" id="CHEBI:57844"/>
        <dbReference type="ChEBI" id="CHEBI:59789"/>
        <dbReference type="ChEBI" id="CHEBI:141026"/>
        <dbReference type="ChEBI" id="CHEBI:141027"/>
        <dbReference type="EC" id="1.21.98.4"/>
    </reaction>
</comment>
<dbReference type="NCBIfam" id="TIGR04085">
    <property type="entry name" value="rSAM_more_4Fe4S"/>
    <property type="match status" value="1"/>
</dbReference>
<dbReference type="SMART" id="SM00729">
    <property type="entry name" value="Elp3"/>
    <property type="match status" value="1"/>
</dbReference>
<evidence type="ECO:0000256" key="3">
    <source>
        <dbReference type="ARBA" id="ARBA00022723"/>
    </source>
</evidence>
<evidence type="ECO:0000256" key="2">
    <source>
        <dbReference type="ARBA" id="ARBA00022691"/>
    </source>
</evidence>
<dbReference type="SFLD" id="SFLDG01067">
    <property type="entry name" value="SPASM/twitch_domain_containing"/>
    <property type="match status" value="1"/>
</dbReference>
<dbReference type="HAMAP" id="MF_00660">
    <property type="entry name" value="PqqE"/>
    <property type="match status" value="1"/>
</dbReference>
<accession>A0ABQ3DW11</accession>
<dbReference type="InterPro" id="IPR058240">
    <property type="entry name" value="rSAM_sf"/>
</dbReference>
<dbReference type="EMBL" id="BMZI01000003">
    <property type="protein sequence ID" value="GHB18016.1"/>
    <property type="molecule type" value="Genomic_DNA"/>
</dbReference>